<dbReference type="AlphaFoldDB" id="A0A6I5KN92"/>
<reference evidence="1 2" key="1">
    <citation type="submission" date="2020-01" db="EMBL/GenBank/DDBJ databases">
        <title>Muricauda sediminis sp.nov. 40Bstr401.</title>
        <authorList>
            <person name="Xue Z."/>
            <person name="Zhu S."/>
            <person name="Ren N."/>
            <person name="Chen T."/>
            <person name="Chen X."/>
            <person name="Chen J."/>
            <person name="Yang J."/>
        </authorList>
    </citation>
    <scope>NUCLEOTIDE SEQUENCE [LARGE SCALE GENOMIC DNA]</scope>
    <source>
        <strain evidence="1 2">40Bstr401</strain>
    </source>
</reference>
<evidence type="ECO:0000313" key="1">
    <source>
        <dbReference type="EMBL" id="NDV42324.1"/>
    </source>
</evidence>
<proteinExistence type="predicted"/>
<name>A0A6I5KN92_9FLAO</name>
<dbReference type="Proteomes" id="UP000468707">
    <property type="component" value="Unassembled WGS sequence"/>
</dbReference>
<protein>
    <submittedName>
        <fullName evidence="1">Uncharacterized protein</fullName>
    </submittedName>
</protein>
<accession>A0A6I5KN92</accession>
<dbReference type="EMBL" id="JAAAMI010000001">
    <property type="protein sequence ID" value="NDV42324.1"/>
    <property type="molecule type" value="Genomic_DNA"/>
</dbReference>
<evidence type="ECO:0000313" key="2">
    <source>
        <dbReference type="Proteomes" id="UP000468707"/>
    </source>
</evidence>
<dbReference type="RefSeq" id="WP_163632960.1">
    <property type="nucleotide sequence ID" value="NZ_JAAAMI010000001.1"/>
</dbReference>
<sequence length="47" mass="5585">MIQSKKNILKDKYLHRYRPFYWSLGNLGVNLTRSEDLIAHLVLNDPN</sequence>
<keyword evidence="2" id="KW-1185">Reference proteome</keyword>
<comment type="caution">
    <text evidence="1">The sequence shown here is derived from an EMBL/GenBank/DDBJ whole genome shotgun (WGS) entry which is preliminary data.</text>
</comment>
<organism evidence="1 2">
    <name type="scientific">Flagellimonas sediminis</name>
    <dbReference type="NCBI Taxonomy" id="2696468"/>
    <lineage>
        <taxon>Bacteria</taxon>
        <taxon>Pseudomonadati</taxon>
        <taxon>Bacteroidota</taxon>
        <taxon>Flavobacteriia</taxon>
        <taxon>Flavobacteriales</taxon>
        <taxon>Flavobacteriaceae</taxon>
        <taxon>Flagellimonas</taxon>
    </lineage>
</organism>
<gene>
    <name evidence="1" type="ORF">GTK07_03205</name>
</gene>